<dbReference type="InterPro" id="IPR003333">
    <property type="entry name" value="CMAS"/>
</dbReference>
<dbReference type="InterPro" id="IPR029063">
    <property type="entry name" value="SAM-dependent_MTases_sf"/>
</dbReference>
<evidence type="ECO:0000256" key="6">
    <source>
        <dbReference type="PIRSR" id="PIRSR003085-1"/>
    </source>
</evidence>
<dbReference type="Pfam" id="PF02353">
    <property type="entry name" value="CMAS"/>
    <property type="match status" value="1"/>
</dbReference>
<feature type="active site" evidence="6">
    <location>
        <position position="385"/>
    </location>
</feature>
<keyword evidence="8" id="KW-1185">Reference proteome</keyword>
<dbReference type="OrthoDB" id="9782855at2"/>
<accession>A0A3M0AU31</accession>
<dbReference type="GO" id="GO:0008168">
    <property type="term" value="F:methyltransferase activity"/>
    <property type="evidence" value="ECO:0007669"/>
    <property type="project" value="UniProtKB-KW"/>
</dbReference>
<organism evidence="7 8">
    <name type="scientific">Umboniibacter marinipuniceus</name>
    <dbReference type="NCBI Taxonomy" id="569599"/>
    <lineage>
        <taxon>Bacteria</taxon>
        <taxon>Pseudomonadati</taxon>
        <taxon>Pseudomonadota</taxon>
        <taxon>Gammaproteobacteria</taxon>
        <taxon>Cellvibrionales</taxon>
        <taxon>Cellvibrionaceae</taxon>
        <taxon>Umboniibacter</taxon>
    </lineage>
</organism>
<evidence type="ECO:0000313" key="8">
    <source>
        <dbReference type="Proteomes" id="UP000267187"/>
    </source>
</evidence>
<gene>
    <name evidence="7" type="ORF">DFR27_0401</name>
</gene>
<evidence type="ECO:0000256" key="4">
    <source>
        <dbReference type="ARBA" id="ARBA00022691"/>
    </source>
</evidence>
<evidence type="ECO:0000256" key="5">
    <source>
        <dbReference type="ARBA" id="ARBA00023098"/>
    </source>
</evidence>
<dbReference type="Proteomes" id="UP000267187">
    <property type="component" value="Unassembled WGS sequence"/>
</dbReference>
<dbReference type="AlphaFoldDB" id="A0A3M0AU31"/>
<comment type="similarity">
    <text evidence="1">Belongs to the CFA/CMAS family.</text>
</comment>
<evidence type="ECO:0000256" key="2">
    <source>
        <dbReference type="ARBA" id="ARBA00022603"/>
    </source>
</evidence>
<dbReference type="InterPro" id="IPR050723">
    <property type="entry name" value="CFA/CMAS"/>
</dbReference>
<keyword evidence="5" id="KW-0443">Lipid metabolism</keyword>
<keyword evidence="2" id="KW-0489">Methyltransferase</keyword>
<keyword evidence="4" id="KW-0949">S-adenosyl-L-methionine</keyword>
<evidence type="ECO:0000256" key="1">
    <source>
        <dbReference type="ARBA" id="ARBA00010815"/>
    </source>
</evidence>
<reference evidence="7 8" key="1">
    <citation type="submission" date="2018-10" db="EMBL/GenBank/DDBJ databases">
        <title>Genomic Encyclopedia of Type Strains, Phase IV (KMG-IV): sequencing the most valuable type-strain genomes for metagenomic binning, comparative biology and taxonomic classification.</title>
        <authorList>
            <person name="Goeker M."/>
        </authorList>
    </citation>
    <scope>NUCLEOTIDE SEQUENCE [LARGE SCALE GENOMIC DNA]</scope>
    <source>
        <strain evidence="7 8">DSM 25080</strain>
    </source>
</reference>
<keyword evidence="3" id="KW-0808">Transferase</keyword>
<protein>
    <submittedName>
        <fullName evidence="7">Cyclopropane-fatty-acyl-phospholipid synthase</fullName>
    </submittedName>
</protein>
<dbReference type="Gene3D" id="3.40.50.150">
    <property type="entry name" value="Vaccinia Virus protein VP39"/>
    <property type="match status" value="1"/>
</dbReference>
<dbReference type="SUPFAM" id="SSF53335">
    <property type="entry name" value="S-adenosyl-L-methionine-dependent methyltransferases"/>
    <property type="match status" value="1"/>
</dbReference>
<proteinExistence type="inferred from homology"/>
<dbReference type="GO" id="GO:0008610">
    <property type="term" value="P:lipid biosynthetic process"/>
    <property type="evidence" value="ECO:0007669"/>
    <property type="project" value="InterPro"/>
</dbReference>
<evidence type="ECO:0000256" key="3">
    <source>
        <dbReference type="ARBA" id="ARBA00022679"/>
    </source>
</evidence>
<dbReference type="CDD" id="cd02440">
    <property type="entry name" value="AdoMet_MTases"/>
    <property type="match status" value="1"/>
</dbReference>
<dbReference type="GO" id="GO:0032259">
    <property type="term" value="P:methylation"/>
    <property type="evidence" value="ECO:0007669"/>
    <property type="project" value="UniProtKB-KW"/>
</dbReference>
<name>A0A3M0AU31_9GAMM</name>
<evidence type="ECO:0000313" key="7">
    <source>
        <dbReference type="EMBL" id="RMA82452.1"/>
    </source>
</evidence>
<sequence>MKAATRNADSTSPKLSWTQRLVFSNLNQLAGAHLTLCDRGNTRCFGEESATLKATINVNHPRFYTDLVLGGTIGAGESYMAGDWETPDLTAVIQVMARNLGITSRLDAGLAKLIKPLNKFYHWRNRNTERQARNNIARHYDLGNDFFQTFLDPTMSYSAAVFAKDEATMEAASLAKFAAMAHQLELKPEDSLVEIGTGWGGFAIYAAEKIGCHVTTTTISEEQYAYTQAQIKARGLESKITLLKDDYRALQGKFDKLASIEMIEAVGWQYLDTYFGTLKRLLKPGGKAVIQAITIPEDRYESAKTDVDFIQKYIFPGGFLPSVSAISTHAGAQGLYLSHYYDFGLGYAQTLANWRERFEENLAVIKAQGLSDTFINMWRFYFSYCEGGFREKKIGVGHFTFTN</sequence>
<dbReference type="PANTHER" id="PTHR43667:SF2">
    <property type="entry name" value="FATTY ACID C-METHYL TRANSFERASE"/>
    <property type="match status" value="1"/>
</dbReference>
<dbReference type="RefSeq" id="WP_121875783.1">
    <property type="nucleotide sequence ID" value="NZ_REFJ01000001.1"/>
</dbReference>
<comment type="caution">
    <text evidence="7">The sequence shown here is derived from an EMBL/GenBank/DDBJ whole genome shotgun (WGS) entry which is preliminary data.</text>
</comment>
<dbReference type="PANTHER" id="PTHR43667">
    <property type="entry name" value="CYCLOPROPANE-FATTY-ACYL-PHOSPHOLIPID SYNTHASE"/>
    <property type="match status" value="1"/>
</dbReference>
<dbReference type="EMBL" id="REFJ01000001">
    <property type="protein sequence ID" value="RMA82452.1"/>
    <property type="molecule type" value="Genomic_DNA"/>
</dbReference>
<dbReference type="PIRSF" id="PIRSF003085">
    <property type="entry name" value="CMAS"/>
    <property type="match status" value="1"/>
</dbReference>